<gene>
    <name evidence="7" type="ORF">ACHAXA_007512</name>
</gene>
<proteinExistence type="predicted"/>
<evidence type="ECO:0000256" key="5">
    <source>
        <dbReference type="SAM" id="MobiDB-lite"/>
    </source>
</evidence>
<feature type="transmembrane region" description="Helical" evidence="6">
    <location>
        <begin position="484"/>
        <end position="504"/>
    </location>
</feature>
<evidence type="ECO:0000313" key="8">
    <source>
        <dbReference type="Proteomes" id="UP001530377"/>
    </source>
</evidence>
<keyword evidence="8" id="KW-1185">Reference proteome</keyword>
<protein>
    <recommendedName>
        <fullName evidence="9">GPI-anchored wall transfer protein 1</fullName>
    </recommendedName>
</protein>
<dbReference type="Pfam" id="PF06423">
    <property type="entry name" value="GWT1"/>
    <property type="match status" value="1"/>
</dbReference>
<comment type="caution">
    <text evidence="7">The sequence shown here is derived from an EMBL/GenBank/DDBJ whole genome shotgun (WGS) entry which is preliminary data.</text>
</comment>
<keyword evidence="2 6" id="KW-0812">Transmembrane</keyword>
<keyword evidence="4 6" id="KW-0472">Membrane</keyword>
<evidence type="ECO:0000256" key="6">
    <source>
        <dbReference type="SAM" id="Phobius"/>
    </source>
</evidence>
<dbReference type="GO" id="GO:0016020">
    <property type="term" value="C:membrane"/>
    <property type="evidence" value="ECO:0007669"/>
    <property type="project" value="UniProtKB-SubCell"/>
</dbReference>
<organism evidence="7 8">
    <name type="scientific">Cyclostephanos tholiformis</name>
    <dbReference type="NCBI Taxonomy" id="382380"/>
    <lineage>
        <taxon>Eukaryota</taxon>
        <taxon>Sar</taxon>
        <taxon>Stramenopiles</taxon>
        <taxon>Ochrophyta</taxon>
        <taxon>Bacillariophyta</taxon>
        <taxon>Coscinodiscophyceae</taxon>
        <taxon>Thalassiosirophycidae</taxon>
        <taxon>Stephanodiscales</taxon>
        <taxon>Stephanodiscaceae</taxon>
        <taxon>Cyclostephanos</taxon>
    </lineage>
</organism>
<dbReference type="AlphaFoldDB" id="A0ABD3RCS8"/>
<evidence type="ECO:0000256" key="3">
    <source>
        <dbReference type="ARBA" id="ARBA00022989"/>
    </source>
</evidence>
<dbReference type="EMBL" id="JALLPB020000298">
    <property type="protein sequence ID" value="KAL3810822.1"/>
    <property type="molecule type" value="Genomic_DNA"/>
</dbReference>
<feature type="region of interest" description="Disordered" evidence="5">
    <location>
        <begin position="168"/>
        <end position="192"/>
    </location>
</feature>
<feature type="transmembrane region" description="Helical" evidence="6">
    <location>
        <begin position="86"/>
        <end position="109"/>
    </location>
</feature>
<dbReference type="Proteomes" id="UP001530377">
    <property type="component" value="Unassembled WGS sequence"/>
</dbReference>
<evidence type="ECO:0000313" key="7">
    <source>
        <dbReference type="EMBL" id="KAL3810822.1"/>
    </source>
</evidence>
<evidence type="ECO:0000256" key="1">
    <source>
        <dbReference type="ARBA" id="ARBA00004141"/>
    </source>
</evidence>
<dbReference type="PANTHER" id="PTHR20661:SF0">
    <property type="entry name" value="PHOSPHATIDYLINOSITOL-GLYCAN BIOSYNTHESIS CLASS W PROTEIN"/>
    <property type="match status" value="1"/>
</dbReference>
<dbReference type="GO" id="GO:0006505">
    <property type="term" value="P:GPI anchor metabolic process"/>
    <property type="evidence" value="ECO:0007669"/>
    <property type="project" value="UniProtKB-ARBA"/>
</dbReference>
<reference evidence="7 8" key="1">
    <citation type="submission" date="2024-10" db="EMBL/GenBank/DDBJ databases">
        <title>Updated reference genomes for cyclostephanoid diatoms.</title>
        <authorList>
            <person name="Roberts W.R."/>
            <person name="Alverson A.J."/>
        </authorList>
    </citation>
    <scope>NUCLEOTIDE SEQUENCE [LARGE SCALE GENOMIC DNA]</scope>
    <source>
        <strain evidence="7 8">AJA228-03</strain>
    </source>
</reference>
<dbReference type="InterPro" id="IPR009447">
    <property type="entry name" value="PIGW/GWT1"/>
</dbReference>
<dbReference type="GO" id="GO:0008374">
    <property type="term" value="F:O-acyltransferase activity"/>
    <property type="evidence" value="ECO:0007669"/>
    <property type="project" value="UniProtKB-ARBA"/>
</dbReference>
<evidence type="ECO:0008006" key="9">
    <source>
        <dbReference type="Google" id="ProtNLM"/>
    </source>
</evidence>
<feature type="transmembrane region" description="Helical" evidence="6">
    <location>
        <begin position="565"/>
        <end position="588"/>
    </location>
</feature>
<feature type="transmembrane region" description="Helical" evidence="6">
    <location>
        <begin position="115"/>
        <end position="134"/>
    </location>
</feature>
<keyword evidence="3 6" id="KW-1133">Transmembrane helix</keyword>
<feature type="transmembrane region" description="Helical" evidence="6">
    <location>
        <begin position="317"/>
        <end position="338"/>
    </location>
</feature>
<feature type="transmembrane region" description="Helical" evidence="6">
    <location>
        <begin position="200"/>
        <end position="221"/>
    </location>
</feature>
<dbReference type="PANTHER" id="PTHR20661">
    <property type="entry name" value="PHOSPHATIDYLINOSITOL-GLYCAN BIOSYNTHESIS CLASS W PROTEIN"/>
    <property type="match status" value="1"/>
</dbReference>
<sequence length="654" mass="72233">MALLLLAAAPDDVDVDVDVLQAPRRYHDKENFVAGHDGTTPHEILLLCLVVPIGLYLHRRMAPHVVVAVDPSSSSSSSSSSRGRKFLGGVTVGFVVFEFLTIVLPMLIVQVTPPMPMNGPCLLYAVMSLIALFMPSSMSPPPPPPPPPSSRVTMTTSTMTAPHLATLHHRTPRSSSSWGGRHDNNTISSHRRRRPSSLSMFRACLYVMTSIAILAVDFPIFPRRYCKTETRGYGYMDLGASGFVIVSGWTSALSGGSGGGGGTNDDVGTSGGGRRSRSTTALFKFVRKCAPLLSLGMLRLITTKGLEYQEHVTEYGLHWNFFFTLCCVESFMVVYKVITTNRRDRYMHRFHDDRIASSTSTATTGGGVRVAMLDCALALSLLVLYQIYLSGYGGQEFVESAERICHRDPSSSSYRRSWSLSICDVLFANREGIFGVLGYITLRLLSESFARWCLLQPADVVVSEDERDHYDDRMSLSRRRRRRLFVASAMLWIAHVVLTVGLGMPTSRRSTNAPFVLWSLAHNLSILFLIEAVMTPSGTLPGAAKDENGNAMRDEYYHDRRTNPLILEAVNRFGLPVFLISNLLTGLVNLTVDTLHSSDVIAMIIMSLYLGLVCGFALVLDSVFQRGKKLDYCDGAYATFYHRGIICLIQHVVL</sequence>
<evidence type="ECO:0000256" key="4">
    <source>
        <dbReference type="ARBA" id="ARBA00023136"/>
    </source>
</evidence>
<accession>A0ABD3RCS8</accession>
<evidence type="ECO:0000256" key="2">
    <source>
        <dbReference type="ARBA" id="ARBA00022692"/>
    </source>
</evidence>
<feature type="transmembrane region" description="Helical" evidence="6">
    <location>
        <begin position="600"/>
        <end position="620"/>
    </location>
</feature>
<comment type="subcellular location">
    <subcellularLocation>
        <location evidence="1">Membrane</location>
        <topology evidence="1">Multi-pass membrane protein</topology>
    </subcellularLocation>
</comment>
<name>A0ABD3RCS8_9STRA</name>
<feature type="transmembrane region" description="Helical" evidence="6">
    <location>
        <begin position="524"/>
        <end position="544"/>
    </location>
</feature>